<dbReference type="Proteomes" id="UP001054252">
    <property type="component" value="Unassembled WGS sequence"/>
</dbReference>
<dbReference type="EMBL" id="BPVZ01000059">
    <property type="protein sequence ID" value="GKV21943.1"/>
    <property type="molecule type" value="Genomic_DNA"/>
</dbReference>
<gene>
    <name evidence="2" type="ORF">SLEP1_g31864</name>
</gene>
<sequence length="145" mass="15492">MPTTPRGSSPSSDSSTTSVHVMALNGLVNMNLLFTIAVSFFLFSSLVAQGLKLAAINLLNSKDVDKVFRATINQNVLRLRMMGSAMGSVMGWSFLVLLMVHVIKIQLGMLSCGSKPAIHVVGAPVLLVSSALMVCISTAFYAFMH</sequence>
<keyword evidence="1" id="KW-0812">Transmembrane</keyword>
<protein>
    <submittedName>
        <fullName evidence="2">Uncharacterized protein</fullName>
    </submittedName>
</protein>
<evidence type="ECO:0000313" key="3">
    <source>
        <dbReference type="Proteomes" id="UP001054252"/>
    </source>
</evidence>
<feature type="transmembrane region" description="Helical" evidence="1">
    <location>
        <begin position="81"/>
        <end position="103"/>
    </location>
</feature>
<dbReference type="PANTHER" id="PTHR33430">
    <property type="entry name" value="MATERNAL EFFECT EMBRYO ARREST PROTEIN"/>
    <property type="match status" value="1"/>
</dbReference>
<reference evidence="2 3" key="1">
    <citation type="journal article" date="2021" name="Commun. Biol.">
        <title>The genome of Shorea leprosula (Dipterocarpaceae) highlights the ecological relevance of drought in aseasonal tropical rainforests.</title>
        <authorList>
            <person name="Ng K.K.S."/>
            <person name="Kobayashi M.J."/>
            <person name="Fawcett J.A."/>
            <person name="Hatakeyama M."/>
            <person name="Paape T."/>
            <person name="Ng C.H."/>
            <person name="Ang C.C."/>
            <person name="Tnah L.H."/>
            <person name="Lee C.T."/>
            <person name="Nishiyama T."/>
            <person name="Sese J."/>
            <person name="O'Brien M.J."/>
            <person name="Copetti D."/>
            <person name="Mohd Noor M.I."/>
            <person name="Ong R.C."/>
            <person name="Putra M."/>
            <person name="Sireger I.Z."/>
            <person name="Indrioko S."/>
            <person name="Kosugi Y."/>
            <person name="Izuno A."/>
            <person name="Isagi Y."/>
            <person name="Lee S.L."/>
            <person name="Shimizu K.K."/>
        </authorList>
    </citation>
    <scope>NUCLEOTIDE SEQUENCE [LARGE SCALE GENOMIC DNA]</scope>
    <source>
        <strain evidence="2">214</strain>
    </source>
</reference>
<keyword evidence="3" id="KW-1185">Reference proteome</keyword>
<evidence type="ECO:0000313" key="2">
    <source>
        <dbReference type="EMBL" id="GKV21943.1"/>
    </source>
</evidence>
<feature type="transmembrane region" description="Helical" evidence="1">
    <location>
        <begin position="123"/>
        <end position="143"/>
    </location>
</feature>
<dbReference type="AlphaFoldDB" id="A0AAV5KBI9"/>
<name>A0AAV5KBI9_9ROSI</name>
<accession>A0AAV5KBI9</accession>
<keyword evidence="1" id="KW-0472">Membrane</keyword>
<evidence type="ECO:0000256" key="1">
    <source>
        <dbReference type="SAM" id="Phobius"/>
    </source>
</evidence>
<proteinExistence type="predicted"/>
<organism evidence="2 3">
    <name type="scientific">Rubroshorea leprosula</name>
    <dbReference type="NCBI Taxonomy" id="152421"/>
    <lineage>
        <taxon>Eukaryota</taxon>
        <taxon>Viridiplantae</taxon>
        <taxon>Streptophyta</taxon>
        <taxon>Embryophyta</taxon>
        <taxon>Tracheophyta</taxon>
        <taxon>Spermatophyta</taxon>
        <taxon>Magnoliopsida</taxon>
        <taxon>eudicotyledons</taxon>
        <taxon>Gunneridae</taxon>
        <taxon>Pentapetalae</taxon>
        <taxon>rosids</taxon>
        <taxon>malvids</taxon>
        <taxon>Malvales</taxon>
        <taxon>Dipterocarpaceae</taxon>
        <taxon>Rubroshorea</taxon>
    </lineage>
</organism>
<keyword evidence="1" id="KW-1133">Transmembrane helix</keyword>
<dbReference type="PANTHER" id="PTHR33430:SF6">
    <property type="entry name" value="MATERNAL EFFECT EMBRYO ARREST PROTEIN"/>
    <property type="match status" value="1"/>
</dbReference>
<comment type="caution">
    <text evidence="2">The sequence shown here is derived from an EMBL/GenBank/DDBJ whole genome shotgun (WGS) entry which is preliminary data.</text>
</comment>